<sequence length="370" mass="41007">SQARSVIRPGQYGYGRVPSNFQLNGAMAHLLQTTPGRRHVADEGGSHQTAGSDISSQRRWGASRVQRASEGQPEGSIEGLNWQVADGQAWEAPVSSSPLTEPRQISFAKTLDPEEGDGPANSPHPEDQLSSEEPSRGVRHQRDLWPLTADETWSLRPSSQASRELSFTSLDGPASWVLDTSESIKKVREDAVGGSAHRRRPRAQPQSQIDPQTGRRRHLSPELAPATAQQRQGVIVRKGERRASPAAEFPPAEEGTLVRLAYNESSRPGLRVQAKGSKERRRNRQASGQRVSRPRRQNYGGPLDLGAESHQDWNPHQWPTASCPGADKQYKTCSVSPCLSGETDPRKVQCARFNNLQFMGRYYKWEPFTE</sequence>
<dbReference type="EMBL" id="BEZZ01006437">
    <property type="protein sequence ID" value="GCC16442.1"/>
    <property type="molecule type" value="Genomic_DNA"/>
</dbReference>
<feature type="region of interest" description="Disordered" evidence="1">
    <location>
        <begin position="179"/>
        <end position="311"/>
    </location>
</feature>
<accession>A0A401RE71</accession>
<dbReference type="OrthoDB" id="10062690at2759"/>
<organism evidence="2 3">
    <name type="scientific">Chiloscyllium punctatum</name>
    <name type="common">Brownbanded bambooshark</name>
    <name type="synonym">Hemiscyllium punctatum</name>
    <dbReference type="NCBI Taxonomy" id="137246"/>
    <lineage>
        <taxon>Eukaryota</taxon>
        <taxon>Metazoa</taxon>
        <taxon>Chordata</taxon>
        <taxon>Craniata</taxon>
        <taxon>Vertebrata</taxon>
        <taxon>Chondrichthyes</taxon>
        <taxon>Elasmobranchii</taxon>
        <taxon>Galeomorphii</taxon>
        <taxon>Galeoidea</taxon>
        <taxon>Orectolobiformes</taxon>
        <taxon>Hemiscylliidae</taxon>
        <taxon>Chiloscyllium</taxon>
    </lineage>
</organism>
<feature type="region of interest" description="Disordered" evidence="1">
    <location>
        <begin position="35"/>
        <end position="78"/>
    </location>
</feature>
<keyword evidence="3" id="KW-1185">Reference proteome</keyword>
<feature type="compositionally biased region" description="Polar residues" evidence="1">
    <location>
        <begin position="46"/>
        <end position="58"/>
    </location>
</feature>
<evidence type="ECO:0000313" key="2">
    <source>
        <dbReference type="EMBL" id="GCC16442.1"/>
    </source>
</evidence>
<feature type="non-terminal residue" evidence="2">
    <location>
        <position position="1"/>
    </location>
</feature>
<feature type="region of interest" description="Disordered" evidence="1">
    <location>
        <begin position="110"/>
        <end position="143"/>
    </location>
</feature>
<feature type="compositionally biased region" description="Polar residues" evidence="1">
    <location>
        <begin position="155"/>
        <end position="169"/>
    </location>
</feature>
<name>A0A401RE71_CHIPU</name>
<dbReference type="Proteomes" id="UP000287033">
    <property type="component" value="Unassembled WGS sequence"/>
</dbReference>
<evidence type="ECO:0000313" key="3">
    <source>
        <dbReference type="Proteomes" id="UP000287033"/>
    </source>
</evidence>
<dbReference type="AlphaFoldDB" id="A0A401RE71"/>
<feature type="compositionally biased region" description="Basic and acidic residues" evidence="1">
    <location>
        <begin position="133"/>
        <end position="143"/>
    </location>
</feature>
<feature type="region of interest" description="Disordered" evidence="1">
    <location>
        <begin position="154"/>
        <end position="173"/>
    </location>
</feature>
<proteinExistence type="predicted"/>
<protein>
    <submittedName>
        <fullName evidence="2">Uncharacterized protein</fullName>
    </submittedName>
</protein>
<reference evidence="2 3" key="1">
    <citation type="journal article" date="2018" name="Nat. Ecol. Evol.">
        <title>Shark genomes provide insights into elasmobranch evolution and the origin of vertebrates.</title>
        <authorList>
            <person name="Hara Y"/>
            <person name="Yamaguchi K"/>
            <person name="Onimaru K"/>
            <person name="Kadota M"/>
            <person name="Koyanagi M"/>
            <person name="Keeley SD"/>
            <person name="Tatsumi K"/>
            <person name="Tanaka K"/>
            <person name="Motone F"/>
            <person name="Kageyama Y"/>
            <person name="Nozu R"/>
            <person name="Adachi N"/>
            <person name="Nishimura O"/>
            <person name="Nakagawa R"/>
            <person name="Tanegashima C"/>
            <person name="Kiyatake I"/>
            <person name="Matsumoto R"/>
            <person name="Murakumo K"/>
            <person name="Nishida K"/>
            <person name="Terakita A"/>
            <person name="Kuratani S"/>
            <person name="Sato K"/>
            <person name="Hyodo S Kuraku.S."/>
        </authorList>
    </citation>
    <scope>NUCLEOTIDE SEQUENCE [LARGE SCALE GENOMIC DNA]</scope>
</reference>
<feature type="non-terminal residue" evidence="2">
    <location>
        <position position="370"/>
    </location>
</feature>
<comment type="caution">
    <text evidence="2">The sequence shown here is derived from an EMBL/GenBank/DDBJ whole genome shotgun (WGS) entry which is preliminary data.</text>
</comment>
<feature type="compositionally biased region" description="Low complexity" evidence="1">
    <location>
        <begin position="245"/>
        <end position="254"/>
    </location>
</feature>
<dbReference type="STRING" id="137246.A0A401RE71"/>
<evidence type="ECO:0000256" key="1">
    <source>
        <dbReference type="SAM" id="MobiDB-lite"/>
    </source>
</evidence>
<feature type="compositionally biased region" description="Basic and acidic residues" evidence="1">
    <location>
        <begin position="182"/>
        <end position="191"/>
    </location>
</feature>
<gene>
    <name evidence="2" type="ORF">chiPu_0022216</name>
</gene>